<protein>
    <recommendedName>
        <fullName evidence="1">N-acetyltransferase domain-containing protein</fullName>
    </recommendedName>
</protein>
<dbReference type="SUPFAM" id="SSF55729">
    <property type="entry name" value="Acyl-CoA N-acyltransferases (Nat)"/>
    <property type="match status" value="1"/>
</dbReference>
<feature type="domain" description="N-acetyltransferase" evidence="1">
    <location>
        <begin position="61"/>
        <end position="214"/>
    </location>
</feature>
<keyword evidence="3" id="KW-1185">Reference proteome</keyword>
<dbReference type="InterPro" id="IPR000182">
    <property type="entry name" value="GNAT_dom"/>
</dbReference>
<dbReference type="Gene3D" id="3.40.630.30">
    <property type="match status" value="1"/>
</dbReference>
<evidence type="ECO:0000259" key="1">
    <source>
        <dbReference type="PROSITE" id="PS51186"/>
    </source>
</evidence>
<name>A0ABR0TMB4_AURPU</name>
<dbReference type="InterPro" id="IPR052523">
    <property type="entry name" value="Trichothecene_AcTrans"/>
</dbReference>
<dbReference type="Pfam" id="PF13508">
    <property type="entry name" value="Acetyltransf_7"/>
    <property type="match status" value="1"/>
</dbReference>
<evidence type="ECO:0000313" key="2">
    <source>
        <dbReference type="EMBL" id="KAK6005379.1"/>
    </source>
</evidence>
<dbReference type="EMBL" id="JASGXD010000006">
    <property type="protein sequence ID" value="KAK6005379.1"/>
    <property type="molecule type" value="Genomic_DNA"/>
</dbReference>
<proteinExistence type="predicted"/>
<comment type="caution">
    <text evidence="2">The sequence shown here is derived from an EMBL/GenBank/DDBJ whole genome shotgun (WGS) entry which is preliminary data.</text>
</comment>
<gene>
    <name evidence="2" type="ORF">QM012_008158</name>
</gene>
<evidence type="ECO:0000313" key="3">
    <source>
        <dbReference type="Proteomes" id="UP001341245"/>
    </source>
</evidence>
<dbReference type="PANTHER" id="PTHR42791">
    <property type="entry name" value="GNAT FAMILY ACETYLTRANSFERASE"/>
    <property type="match status" value="1"/>
</dbReference>
<dbReference type="Proteomes" id="UP001341245">
    <property type="component" value="Unassembled WGS sequence"/>
</dbReference>
<accession>A0ABR0TMB4</accession>
<sequence>MPLELRQVEKSDIPAIGRMDRLVMKENGISQAIWKIQEAAGIDTTYAFERFISTGMEHHAETFWKIVDTDIDEMISVAKFSFQYHEGEAYQDTPVQGEEPPPQKLLEFFTWLNKESNAFAKENFAGRPHARFTDLAFLATHPSHRKRGAAHVLLEKGTQKADEAGLDMYLQASLMGAQLYKKFGFEVMSVEEIDLSQYGVDKVETRTYMKRTTRAVGQ</sequence>
<reference evidence="2 3" key="1">
    <citation type="submission" date="2023-11" db="EMBL/GenBank/DDBJ databases">
        <title>Draft genome sequence and annotation of the polyextremotolerant black yeast-like fungus Aureobasidium pullulans NRRL 62042.</title>
        <authorList>
            <person name="Dielentheis-Frenken M.R.E."/>
            <person name="Wibberg D."/>
            <person name="Blank L.M."/>
            <person name="Tiso T."/>
        </authorList>
    </citation>
    <scope>NUCLEOTIDE SEQUENCE [LARGE SCALE GENOMIC DNA]</scope>
    <source>
        <strain evidence="2 3">NRRL 62042</strain>
    </source>
</reference>
<dbReference type="InterPro" id="IPR016181">
    <property type="entry name" value="Acyl_CoA_acyltransferase"/>
</dbReference>
<dbReference type="PROSITE" id="PS51186">
    <property type="entry name" value="GNAT"/>
    <property type="match status" value="1"/>
</dbReference>
<dbReference type="PANTHER" id="PTHR42791:SF14">
    <property type="entry name" value="N-ACETYLTRANSFERASE DOMAIN-CONTAINING PROTEIN"/>
    <property type="match status" value="1"/>
</dbReference>
<organism evidence="2 3">
    <name type="scientific">Aureobasidium pullulans</name>
    <name type="common">Black yeast</name>
    <name type="synonym">Pullularia pullulans</name>
    <dbReference type="NCBI Taxonomy" id="5580"/>
    <lineage>
        <taxon>Eukaryota</taxon>
        <taxon>Fungi</taxon>
        <taxon>Dikarya</taxon>
        <taxon>Ascomycota</taxon>
        <taxon>Pezizomycotina</taxon>
        <taxon>Dothideomycetes</taxon>
        <taxon>Dothideomycetidae</taxon>
        <taxon>Dothideales</taxon>
        <taxon>Saccotheciaceae</taxon>
        <taxon>Aureobasidium</taxon>
    </lineage>
</organism>